<keyword evidence="3" id="KW-0472">Membrane</keyword>
<gene>
    <name evidence="5" type="primary">CYM_0</name>
    <name evidence="5" type="ORF">A0H81_08984</name>
</gene>
<feature type="domain" description="Peptidase A1" evidence="4">
    <location>
        <begin position="106"/>
        <end position="455"/>
    </location>
</feature>
<proteinExistence type="inferred from homology"/>
<dbReference type="AlphaFoldDB" id="A0A1C7M4F3"/>
<dbReference type="STRING" id="5627.A0A1C7M4F3"/>
<dbReference type="OMA" id="SSPMYDI"/>
<feature type="compositionally biased region" description="Low complexity" evidence="2">
    <location>
        <begin position="730"/>
        <end position="758"/>
    </location>
</feature>
<feature type="transmembrane region" description="Helical" evidence="3">
    <location>
        <begin position="520"/>
        <end position="541"/>
    </location>
</feature>
<evidence type="ECO:0000256" key="1">
    <source>
        <dbReference type="ARBA" id="ARBA00007447"/>
    </source>
</evidence>
<dbReference type="Proteomes" id="UP000092993">
    <property type="component" value="Unassembled WGS sequence"/>
</dbReference>
<sequence>MSWSHPYIPFTLFRFEVPYLLASWRQIVTLSPHLLRSFSLLDSTATEVVPLPLDCVRMRLSTSAPSARARAGKGKERAIRSEGAGGNDGIVLPLDMVQSSTFQAVYTIPILVGSDQQNLSVQVDTGSSDLWLASTSCSSSPCHQVGGHLYDPTHSTPTPQAVSITYAEGDVSGPIVWDTVVLGGYSVDDQALAAASVVNNEPLTSDFNGVLGLALPLNSFISEQIPPVTGNTPDGASFSSNLFSITPASTAPGARFFSLSLARPGSDRVPSLLGIGRHPEQLVPDPSKIQYSALVTENVGALWWQASVRAITVYVDSQPNVVQLPQSNSGSVYPSAVLDSGMPVILATQAIANGIYGALGISPSSTGQYFVPCTTPLNMTITLDDRTEIPLHPLDLTYYPPSGATSSMCIGIIQSTSDMNDPALALTDMVLGVPFMRNTYTVMAYDPPDSNGNFPTNSENESDLTSKVRPRLGLLNLTDPVVALEEFHTVRVLNQPLTSAQGNAATTPTSGKHLSVGVEVLFGLIGFFALCFVLFGARWAYMRHKYARERMRGGLENSDQKGGSILMTDIPYHLAARESESDVPSEDTLRAMRYEEYKRRTQNSSAYTDDTARTCVPSDAYGEFGYKDKKRGDSPERSYYDSLVAGDPIEDAHTPEPSPTVPRRADYSPAISHHRTLSGAPSVSLPLLAHTRSGSQTEDVTDFGMGFTADLDRPVSMAGVGTAARGRHFSMGSRQSSRGSVGSILSPPRSPMLLLLSPDGSSQGPEPAFAAADADKSASFVAINGHES</sequence>
<dbReference type="SUPFAM" id="SSF50630">
    <property type="entry name" value="Acid proteases"/>
    <property type="match status" value="1"/>
</dbReference>
<organism evidence="5 6">
    <name type="scientific">Grifola frondosa</name>
    <name type="common">Maitake</name>
    <name type="synonym">Polyporus frondosus</name>
    <dbReference type="NCBI Taxonomy" id="5627"/>
    <lineage>
        <taxon>Eukaryota</taxon>
        <taxon>Fungi</taxon>
        <taxon>Dikarya</taxon>
        <taxon>Basidiomycota</taxon>
        <taxon>Agaricomycotina</taxon>
        <taxon>Agaricomycetes</taxon>
        <taxon>Polyporales</taxon>
        <taxon>Grifolaceae</taxon>
        <taxon>Grifola</taxon>
    </lineage>
</organism>
<dbReference type="CDD" id="cd05471">
    <property type="entry name" value="pepsin_like"/>
    <property type="match status" value="1"/>
</dbReference>
<dbReference type="Pfam" id="PF00026">
    <property type="entry name" value="Asp"/>
    <property type="match status" value="1"/>
</dbReference>
<dbReference type="PROSITE" id="PS51767">
    <property type="entry name" value="PEPTIDASE_A1"/>
    <property type="match status" value="1"/>
</dbReference>
<dbReference type="InterPro" id="IPR021109">
    <property type="entry name" value="Peptidase_aspartic_dom_sf"/>
</dbReference>
<dbReference type="InterPro" id="IPR001461">
    <property type="entry name" value="Aspartic_peptidase_A1"/>
</dbReference>
<evidence type="ECO:0000259" key="4">
    <source>
        <dbReference type="PROSITE" id="PS51767"/>
    </source>
</evidence>
<evidence type="ECO:0000313" key="6">
    <source>
        <dbReference type="Proteomes" id="UP000092993"/>
    </source>
</evidence>
<dbReference type="GO" id="GO:0006508">
    <property type="term" value="P:proteolysis"/>
    <property type="evidence" value="ECO:0007669"/>
    <property type="project" value="InterPro"/>
</dbReference>
<dbReference type="OrthoDB" id="2747330at2759"/>
<dbReference type="InterPro" id="IPR034164">
    <property type="entry name" value="Pepsin-like_dom"/>
</dbReference>
<evidence type="ECO:0000313" key="5">
    <source>
        <dbReference type="EMBL" id="OBZ71712.1"/>
    </source>
</evidence>
<name>A0A1C7M4F3_GRIFR</name>
<dbReference type="InterPro" id="IPR033121">
    <property type="entry name" value="PEPTIDASE_A1"/>
</dbReference>
<keyword evidence="3" id="KW-0812">Transmembrane</keyword>
<dbReference type="EMBL" id="LUGG01000011">
    <property type="protein sequence ID" value="OBZ71712.1"/>
    <property type="molecule type" value="Genomic_DNA"/>
</dbReference>
<dbReference type="PRINTS" id="PR00792">
    <property type="entry name" value="PEPSIN"/>
</dbReference>
<protein>
    <submittedName>
        <fullName evidence="5">Chymosin</fullName>
    </submittedName>
</protein>
<dbReference type="PANTHER" id="PTHR47966:SF57">
    <property type="entry name" value="PEPTIDASE A1 DOMAIN-CONTAINING PROTEIN"/>
    <property type="match status" value="1"/>
</dbReference>
<reference evidence="5 6" key="1">
    <citation type="submission" date="2016-03" db="EMBL/GenBank/DDBJ databases">
        <title>Whole genome sequencing of Grifola frondosa 9006-11.</title>
        <authorList>
            <person name="Min B."/>
            <person name="Park H."/>
            <person name="Kim J.-G."/>
            <person name="Cho H."/>
            <person name="Oh Y.-L."/>
            <person name="Kong W.-S."/>
            <person name="Choi I.-G."/>
        </authorList>
    </citation>
    <scope>NUCLEOTIDE SEQUENCE [LARGE SCALE GENOMIC DNA]</scope>
    <source>
        <strain evidence="5 6">9006-11</strain>
    </source>
</reference>
<feature type="region of interest" description="Disordered" evidence="2">
    <location>
        <begin position="730"/>
        <end position="773"/>
    </location>
</feature>
<feature type="region of interest" description="Disordered" evidence="2">
    <location>
        <begin position="646"/>
        <end position="666"/>
    </location>
</feature>
<comment type="caution">
    <text evidence="5">The sequence shown here is derived from an EMBL/GenBank/DDBJ whole genome shotgun (WGS) entry which is preliminary data.</text>
</comment>
<keyword evidence="6" id="KW-1185">Reference proteome</keyword>
<dbReference type="PANTHER" id="PTHR47966">
    <property type="entry name" value="BETA-SITE APP-CLEAVING ENZYME, ISOFORM A-RELATED"/>
    <property type="match status" value="1"/>
</dbReference>
<evidence type="ECO:0000256" key="3">
    <source>
        <dbReference type="SAM" id="Phobius"/>
    </source>
</evidence>
<accession>A0A1C7M4F3</accession>
<dbReference type="GO" id="GO:0004190">
    <property type="term" value="F:aspartic-type endopeptidase activity"/>
    <property type="evidence" value="ECO:0007669"/>
    <property type="project" value="InterPro"/>
</dbReference>
<keyword evidence="3" id="KW-1133">Transmembrane helix</keyword>
<dbReference type="Gene3D" id="2.40.70.10">
    <property type="entry name" value="Acid Proteases"/>
    <property type="match status" value="2"/>
</dbReference>
<evidence type="ECO:0000256" key="2">
    <source>
        <dbReference type="SAM" id="MobiDB-lite"/>
    </source>
</evidence>
<comment type="similarity">
    <text evidence="1">Belongs to the peptidase A1 family.</text>
</comment>